<evidence type="ECO:0000313" key="2">
    <source>
        <dbReference type="Proteomes" id="UP000324133"/>
    </source>
</evidence>
<reference evidence="1 2" key="1">
    <citation type="submission" date="2019-07" db="EMBL/GenBank/DDBJ databases">
        <title>Rufibacter sp. nov., isolated from lake sediment.</title>
        <authorList>
            <person name="Qu J.-H."/>
        </authorList>
    </citation>
    <scope>NUCLEOTIDE SEQUENCE [LARGE SCALE GENOMIC DNA]</scope>
    <source>
        <strain evidence="1 2">NBS58-1</strain>
    </source>
</reference>
<comment type="caution">
    <text evidence="1">The sequence shown here is derived from an EMBL/GenBank/DDBJ whole genome shotgun (WGS) entry which is preliminary data.</text>
</comment>
<dbReference type="RefSeq" id="WP_149090657.1">
    <property type="nucleotide sequence ID" value="NZ_VKKY01000002.1"/>
</dbReference>
<protein>
    <submittedName>
        <fullName evidence="1">Uncharacterized protein</fullName>
    </submittedName>
</protein>
<sequence>MTTESCETVTFDKYTKGQNGFVNAVMSDKASAPIYVSAYRKTAPNVYSATNVANIFNSNQPTPIPDVHEIDDILTPHQNYGGGGVGAGGASGAFANNTSLGNLLIINRTNDPAQAYDNNQGGKFVFDFSTYGTVTMSSITVMDVDSYEAGGKVVLYGIGGNVLKTVMLQVSGDNGKQVVNLGNTSGVVRMEVYLGPGGTLTGSGAIDNIVFNCLPPTECEVVDFTRYVRGSDGFVSYVTSNQSWTPIYVSAFRRTAPNTYSTTDVANVFNSGQPTPIPDINQIDDILTPHQNFGGGGVGEGGASGAYVNNTALGNTFIINRTDNPTMAYDSNTGGKMVFDFSSYGSVSLSSITVMDVDSYEAGGKVVLYGAGNTVLKTVMLQVSGDNGKQIVDLGGTSGVVRMEVYLGPGGISPNGLLSGSGAVDNIVFNCPPIPPKEYGCTYTQGYWKNHATGKKRDATWGNLANSTFYGSGMTYLQLFNTPPKGGNAYINLAHQYMAAKLNLMQASSTPEVDAAFAAATAYFSAMSGGSYRNTISNPYTTVDRNTLLRWKDILGAYNEGKIGPGHCDD</sequence>
<proteinExistence type="predicted"/>
<keyword evidence="2" id="KW-1185">Reference proteome</keyword>
<accession>A0A5B6TDY7</accession>
<gene>
    <name evidence="1" type="ORF">FOA19_09780</name>
</gene>
<dbReference type="AlphaFoldDB" id="A0A5B6TDY7"/>
<evidence type="ECO:0000313" key="1">
    <source>
        <dbReference type="EMBL" id="KAA3437594.1"/>
    </source>
</evidence>
<name>A0A5B6TDY7_9BACT</name>
<dbReference type="OrthoDB" id="848102at2"/>
<organism evidence="1 2">
    <name type="scientific">Rufibacter hautae</name>
    <dbReference type="NCBI Taxonomy" id="2595005"/>
    <lineage>
        <taxon>Bacteria</taxon>
        <taxon>Pseudomonadati</taxon>
        <taxon>Bacteroidota</taxon>
        <taxon>Cytophagia</taxon>
        <taxon>Cytophagales</taxon>
        <taxon>Hymenobacteraceae</taxon>
        <taxon>Rufibacter</taxon>
    </lineage>
</organism>
<dbReference type="Proteomes" id="UP000324133">
    <property type="component" value="Unassembled WGS sequence"/>
</dbReference>
<dbReference type="EMBL" id="VKKY01000002">
    <property type="protein sequence ID" value="KAA3437594.1"/>
    <property type="molecule type" value="Genomic_DNA"/>
</dbReference>